<comment type="caution">
    <text evidence="1">The sequence shown here is derived from an EMBL/GenBank/DDBJ whole genome shotgun (WGS) entry which is preliminary data.</text>
</comment>
<gene>
    <name evidence="1" type="ORF">TOPH_06366</name>
</gene>
<organism evidence="1 2">
    <name type="scientific">Tolypocladium ophioglossoides (strain CBS 100239)</name>
    <name type="common">Snaketongue truffleclub</name>
    <name type="synonym">Elaphocordyceps ophioglossoides</name>
    <dbReference type="NCBI Taxonomy" id="1163406"/>
    <lineage>
        <taxon>Eukaryota</taxon>
        <taxon>Fungi</taxon>
        <taxon>Dikarya</taxon>
        <taxon>Ascomycota</taxon>
        <taxon>Pezizomycotina</taxon>
        <taxon>Sordariomycetes</taxon>
        <taxon>Hypocreomycetidae</taxon>
        <taxon>Hypocreales</taxon>
        <taxon>Ophiocordycipitaceae</taxon>
        <taxon>Tolypocladium</taxon>
    </lineage>
</organism>
<name>A0A0L0N4R6_TOLOC</name>
<dbReference type="OrthoDB" id="4960298at2759"/>
<accession>A0A0L0N4R6</accession>
<proteinExistence type="predicted"/>
<keyword evidence="2" id="KW-1185">Reference proteome</keyword>
<evidence type="ECO:0000313" key="1">
    <source>
        <dbReference type="EMBL" id="KND88840.1"/>
    </source>
</evidence>
<dbReference type="AlphaFoldDB" id="A0A0L0N4R6"/>
<dbReference type="Proteomes" id="UP000036947">
    <property type="component" value="Unassembled WGS sequence"/>
</dbReference>
<protein>
    <submittedName>
        <fullName evidence="1">Uncharacterized protein</fullName>
    </submittedName>
</protein>
<reference evidence="1 2" key="1">
    <citation type="journal article" date="2015" name="BMC Genomics">
        <title>The genome of the truffle-parasite Tolypocladium ophioglossoides and the evolution of antifungal peptaibiotics.</title>
        <authorList>
            <person name="Quandt C.A."/>
            <person name="Bushley K.E."/>
            <person name="Spatafora J.W."/>
        </authorList>
    </citation>
    <scope>NUCLEOTIDE SEQUENCE [LARGE SCALE GENOMIC DNA]</scope>
    <source>
        <strain evidence="1 2">CBS 100239</strain>
    </source>
</reference>
<sequence length="447" mass="48934">MAAPRFTHAFAASHHCHLCGSDISLAYASRTGESWKAYVQELRHASPSMPRTAQALVPPRLCAHRLDSRDGEEARLVHAACWAVVTRLWDRDAFTAAELDGFLDCARDAGPFLPEIRFREAPDRLDVTIDHRLGVGDIEYRPAAACSDEERQWESLCAGLEDEGFTPPALLGLRRHELPEHVDGFVAYARQQHGAGKALAGAGAGVRSWVSVVSLLTPCLADGGSVAQALRNLYHGGAARFPHTANHDVVRANALTILLRLLTIPVEDVFAADGARAGRRAKLESPRAVPLAGITPDAPFRLGFLTLRREHYGDYFNEGRPCVGMRYLRCVDFEHHKGRAARGDVVPAIGALCGLRLFRDRIGTLAVHAKDGPDWHSVWQQDAMVQLSGAAAARPTAAEWPAGATQGHLLVISDTIKDQAVFDRFSQYMRETGWPEDARPRGFESMP</sequence>
<evidence type="ECO:0000313" key="2">
    <source>
        <dbReference type="Proteomes" id="UP000036947"/>
    </source>
</evidence>
<dbReference type="EMBL" id="LFRF01000022">
    <property type="protein sequence ID" value="KND88840.1"/>
    <property type="molecule type" value="Genomic_DNA"/>
</dbReference>